<dbReference type="AlphaFoldDB" id="A0A8S1SQ20"/>
<dbReference type="InterPro" id="IPR039959">
    <property type="entry name" value="Fimbrin/Plastin"/>
</dbReference>
<evidence type="ECO:0000256" key="2">
    <source>
        <dbReference type="ARBA" id="ARBA00023203"/>
    </source>
</evidence>
<dbReference type="GO" id="GO:0032432">
    <property type="term" value="C:actin filament bundle"/>
    <property type="evidence" value="ECO:0007669"/>
    <property type="project" value="TreeGrafter"/>
</dbReference>
<evidence type="ECO:0000256" key="3">
    <source>
        <dbReference type="SAM" id="MobiDB-lite"/>
    </source>
</evidence>
<evidence type="ECO:0000259" key="4">
    <source>
        <dbReference type="PROSITE" id="PS50021"/>
    </source>
</evidence>
<comment type="caution">
    <text evidence="5">The sequence shown here is derived from an EMBL/GenBank/DDBJ whole genome shotgun (WGS) entry which is preliminary data.</text>
</comment>
<feature type="domain" description="Calponin-homology (CH)" evidence="4">
    <location>
        <begin position="407"/>
        <end position="512"/>
    </location>
</feature>
<organism evidence="5 6">
    <name type="scientific">Paramecium pentaurelia</name>
    <dbReference type="NCBI Taxonomy" id="43138"/>
    <lineage>
        <taxon>Eukaryota</taxon>
        <taxon>Sar</taxon>
        <taxon>Alveolata</taxon>
        <taxon>Ciliophora</taxon>
        <taxon>Intramacronucleata</taxon>
        <taxon>Oligohymenophorea</taxon>
        <taxon>Peniculida</taxon>
        <taxon>Parameciidae</taxon>
        <taxon>Paramecium</taxon>
    </lineage>
</organism>
<keyword evidence="2" id="KW-0009">Actin-binding</keyword>
<dbReference type="GO" id="GO:0051639">
    <property type="term" value="P:actin filament network formation"/>
    <property type="evidence" value="ECO:0007669"/>
    <property type="project" value="TreeGrafter"/>
</dbReference>
<dbReference type="CDD" id="cd21220">
    <property type="entry name" value="CH_PLS_FIM_rpt4"/>
    <property type="match status" value="1"/>
</dbReference>
<dbReference type="GO" id="GO:0051015">
    <property type="term" value="F:actin filament binding"/>
    <property type="evidence" value="ECO:0007669"/>
    <property type="project" value="InterPro"/>
</dbReference>
<dbReference type="InterPro" id="IPR001715">
    <property type="entry name" value="CH_dom"/>
</dbReference>
<feature type="domain" description="Calponin-homology (CH)" evidence="4">
    <location>
        <begin position="24"/>
        <end position="141"/>
    </location>
</feature>
<dbReference type="FunFam" id="1.10.418.10:FF:000042">
    <property type="entry name" value="Fimbrin, putative"/>
    <property type="match status" value="1"/>
</dbReference>
<feature type="domain" description="Calponin-homology (CH)" evidence="4">
    <location>
        <begin position="169"/>
        <end position="271"/>
    </location>
</feature>
<dbReference type="GO" id="GO:0005884">
    <property type="term" value="C:actin filament"/>
    <property type="evidence" value="ECO:0007669"/>
    <property type="project" value="TreeGrafter"/>
</dbReference>
<gene>
    <name evidence="5" type="ORF">PPENT_87.1.T0090157</name>
</gene>
<dbReference type="PANTHER" id="PTHR19961:SF18">
    <property type="entry name" value="FI19014P1"/>
    <property type="match status" value="1"/>
</dbReference>
<protein>
    <recommendedName>
        <fullName evidence="4">Calponin-homology (CH) domain-containing protein</fullName>
    </recommendedName>
</protein>
<evidence type="ECO:0000313" key="6">
    <source>
        <dbReference type="Proteomes" id="UP000689195"/>
    </source>
</evidence>
<dbReference type="PROSITE" id="PS50021">
    <property type="entry name" value="CH"/>
    <property type="match status" value="4"/>
</dbReference>
<dbReference type="Pfam" id="PF00307">
    <property type="entry name" value="CH"/>
    <property type="match status" value="3"/>
</dbReference>
<keyword evidence="6" id="KW-1185">Reference proteome</keyword>
<reference evidence="5" key="1">
    <citation type="submission" date="2021-01" db="EMBL/GenBank/DDBJ databases">
        <authorList>
            <consortium name="Genoscope - CEA"/>
            <person name="William W."/>
        </authorList>
    </citation>
    <scope>NUCLEOTIDE SEQUENCE</scope>
</reference>
<feature type="region of interest" description="Disordered" evidence="3">
    <location>
        <begin position="1"/>
        <end position="20"/>
    </location>
</feature>
<feature type="domain" description="Calponin-homology (CH)" evidence="4">
    <location>
        <begin position="295"/>
        <end position="401"/>
    </location>
</feature>
<accession>A0A8S1SQ20</accession>
<dbReference type="GO" id="GO:0005737">
    <property type="term" value="C:cytoplasm"/>
    <property type="evidence" value="ECO:0007669"/>
    <property type="project" value="TreeGrafter"/>
</dbReference>
<evidence type="ECO:0000313" key="5">
    <source>
        <dbReference type="EMBL" id="CAD8140584.1"/>
    </source>
</evidence>
<dbReference type="Proteomes" id="UP000689195">
    <property type="component" value="Unassembled WGS sequence"/>
</dbReference>
<dbReference type="GO" id="GO:0051017">
    <property type="term" value="P:actin filament bundle assembly"/>
    <property type="evidence" value="ECO:0007669"/>
    <property type="project" value="InterPro"/>
</dbReference>
<evidence type="ECO:0000256" key="1">
    <source>
        <dbReference type="ARBA" id="ARBA00022737"/>
    </source>
</evidence>
<sequence>MDNPKQKTVLKVEKGDGSHHTYSQDEVSSFCDHINYYLRDDKDVADVLPLNPETNDMFVKVGDGILLCKIINLAQNGAIDPRAINVKKPLNIFNENINLNLAIQSAKSIGCVVVNIRPDLIKDRREHIILGLVWQIIKIQTTKMVNLKENPFLIRLKKEEEEIGDILKLPPDQLLLRWFNYHLKEAKSQRQVNNFDKDIQDGEAYIILLNQLNKDKCNLDGLTQDQENRAKTIIQNAEAIGVPKFMRPVHIVKGNSKLNLLFCAQIFNACPGLTPSQDDYEKTKMLQEDDDPESSMDERVFKMWINSLNIEDGYINNLIEDMRDGINLNRLLEKLKPQTINWKNVKIPAKSRIIKVQNANYSLEQAKTFKITLVNVGGVDFVDGKKKLILGVIWQLFRLDVLKTMGDQKDDQILEAANKKVPEAERLASFKDPKAKTSHFFFRLLSSIEPRAIDWDFVQKGETLEEIESNAKYVISVARRLGATVFLIWEQIRDGKAKMLAVFTASLLHFAEDYKVAKLGNAE</sequence>
<dbReference type="OrthoDB" id="287685at2759"/>
<dbReference type="EMBL" id="CAJJDO010000009">
    <property type="protein sequence ID" value="CAD8140584.1"/>
    <property type="molecule type" value="Genomic_DNA"/>
</dbReference>
<proteinExistence type="predicted"/>
<feature type="compositionally biased region" description="Basic and acidic residues" evidence="3">
    <location>
        <begin position="10"/>
        <end position="20"/>
    </location>
</feature>
<keyword evidence="1" id="KW-0677">Repeat</keyword>
<dbReference type="PANTHER" id="PTHR19961">
    <property type="entry name" value="FIMBRIN/PLASTIN"/>
    <property type="match status" value="1"/>
</dbReference>
<dbReference type="SMART" id="SM00033">
    <property type="entry name" value="CH"/>
    <property type="match status" value="4"/>
</dbReference>
<name>A0A8S1SQ20_9CILI</name>